<name>A0ABY6MLH5_9BACT</name>
<accession>A0ABY6MLH5</accession>
<gene>
    <name evidence="2" type="ORF">OM944_05910</name>
</gene>
<dbReference type="EMBL" id="CP110226">
    <property type="protein sequence ID" value="UZD24028.1"/>
    <property type="molecule type" value="Genomic_DNA"/>
</dbReference>
<evidence type="ECO:0000313" key="3">
    <source>
        <dbReference type="Proteomes" id="UP001163156"/>
    </source>
</evidence>
<dbReference type="InterPro" id="IPR008670">
    <property type="entry name" value="CoA_reduct_LuxC"/>
</dbReference>
<organism evidence="2 3">
    <name type="scientific">Algoriphagus halophytocola</name>
    <dbReference type="NCBI Taxonomy" id="2991499"/>
    <lineage>
        <taxon>Bacteria</taxon>
        <taxon>Pseudomonadati</taxon>
        <taxon>Bacteroidota</taxon>
        <taxon>Cytophagia</taxon>
        <taxon>Cytophagales</taxon>
        <taxon>Cyclobacteriaceae</taxon>
        <taxon>Algoriphagus</taxon>
    </lineage>
</organism>
<dbReference type="RefSeq" id="WP_264810741.1">
    <property type="nucleotide sequence ID" value="NZ_CP110226.1"/>
</dbReference>
<keyword evidence="3" id="KW-1185">Reference proteome</keyword>
<evidence type="ECO:0000256" key="1">
    <source>
        <dbReference type="ARBA" id="ARBA00022857"/>
    </source>
</evidence>
<dbReference type="Proteomes" id="UP001163156">
    <property type="component" value="Chromosome"/>
</dbReference>
<protein>
    <submittedName>
        <fullName evidence="2">Acyl-CoA reductase</fullName>
    </submittedName>
</protein>
<evidence type="ECO:0000313" key="2">
    <source>
        <dbReference type="EMBL" id="UZD24028.1"/>
    </source>
</evidence>
<reference evidence="2" key="1">
    <citation type="submission" date="2022-10" db="EMBL/GenBank/DDBJ databases">
        <title>Algoriphagus sp. a novel bacteria isolate from halophytes salicornia europaea.</title>
        <authorList>
            <person name="Peng Y."/>
            <person name="Jiang L."/>
            <person name="Lee J."/>
        </authorList>
    </citation>
    <scope>NUCLEOTIDE SEQUENCE</scope>
    <source>
        <strain evidence="2">TR-M5</strain>
    </source>
</reference>
<dbReference type="Pfam" id="PF05893">
    <property type="entry name" value="LuxC"/>
    <property type="match status" value="1"/>
</dbReference>
<sequence>MLPTERIAAFVKLGEALQNIPPEEKESLTRRAENQNNWFTPESVDSALAGIAYMLTPEKLQKWLSAYELAAVKQPKAVGLMLAGNIPAVGFHDLMCVLLAGHKACLKLSSSDEVLMKWIVAKLIEIDQRFESQISLEEMLKAKDAYIATGSDNSSRYFNYYFGKYPHVIRQNRTSVAVLSGAETVEDFQNLGKDIFKFYGLGCRNVSKLYVKSEENLQLLLHALEMYSGIAAHHKYHNNYDYNKSIYLVNGEKHLDNGFLLLRESEDLVSPISVLNYELYQDLDQLYKSLDANASKIQCMVGNPDYIKGAVPFGAAQHPEPWDYADGVDTLAFLLKL</sequence>
<proteinExistence type="predicted"/>
<keyword evidence="1" id="KW-0521">NADP</keyword>